<protein>
    <submittedName>
        <fullName evidence="1">Uncharacterized protein</fullName>
    </submittedName>
</protein>
<dbReference type="EMBL" id="JACCBM010000001">
    <property type="protein sequence ID" value="NYD72285.1"/>
    <property type="molecule type" value="Genomic_DNA"/>
</dbReference>
<evidence type="ECO:0000313" key="1">
    <source>
        <dbReference type="EMBL" id="NYD72285.1"/>
    </source>
</evidence>
<reference evidence="1 2" key="1">
    <citation type="submission" date="2020-07" db="EMBL/GenBank/DDBJ databases">
        <title>Sequencing the genomes of 1000 actinobacteria strains.</title>
        <authorList>
            <person name="Klenk H.-P."/>
        </authorList>
    </citation>
    <scope>NUCLEOTIDE SEQUENCE [LARGE SCALE GENOMIC DNA]</scope>
    <source>
        <strain evidence="1 2">DSM 26474</strain>
    </source>
</reference>
<keyword evidence="2" id="KW-1185">Reference proteome</keyword>
<sequence length="39" mass="4476">MSPLVCSGEALHHDWQSLGTDDRGTEFVECYHCHELSER</sequence>
<dbReference type="Proteomes" id="UP000549913">
    <property type="component" value="Unassembled WGS sequence"/>
</dbReference>
<organism evidence="1 2">
    <name type="scientific">Herbiconiux flava</name>
    <dbReference type="NCBI Taxonomy" id="881268"/>
    <lineage>
        <taxon>Bacteria</taxon>
        <taxon>Bacillati</taxon>
        <taxon>Actinomycetota</taxon>
        <taxon>Actinomycetes</taxon>
        <taxon>Micrococcales</taxon>
        <taxon>Microbacteriaceae</taxon>
        <taxon>Herbiconiux</taxon>
    </lineage>
</organism>
<proteinExistence type="predicted"/>
<gene>
    <name evidence="1" type="ORF">BJ984_003443</name>
</gene>
<name>A0A852SU86_9MICO</name>
<accession>A0A852SU86</accession>
<evidence type="ECO:0000313" key="2">
    <source>
        <dbReference type="Proteomes" id="UP000549913"/>
    </source>
</evidence>
<dbReference type="AlphaFoldDB" id="A0A852SU86"/>
<comment type="caution">
    <text evidence="1">The sequence shown here is derived from an EMBL/GenBank/DDBJ whole genome shotgun (WGS) entry which is preliminary data.</text>
</comment>